<evidence type="ECO:0000256" key="1">
    <source>
        <dbReference type="SAM" id="MobiDB-lite"/>
    </source>
</evidence>
<feature type="region of interest" description="Disordered" evidence="1">
    <location>
        <begin position="1"/>
        <end position="50"/>
    </location>
</feature>
<name>A0A9E7KGI9_9LILI</name>
<evidence type="ECO:0000313" key="2">
    <source>
        <dbReference type="EMBL" id="URE16566.1"/>
    </source>
</evidence>
<dbReference type="OrthoDB" id="650965at2759"/>
<protein>
    <submittedName>
        <fullName evidence="2">Uncharacterized protein</fullName>
    </submittedName>
</protein>
<feature type="non-terminal residue" evidence="2">
    <location>
        <position position="1"/>
    </location>
</feature>
<organism evidence="2 3">
    <name type="scientific">Musa troglodytarum</name>
    <name type="common">fe'i banana</name>
    <dbReference type="NCBI Taxonomy" id="320322"/>
    <lineage>
        <taxon>Eukaryota</taxon>
        <taxon>Viridiplantae</taxon>
        <taxon>Streptophyta</taxon>
        <taxon>Embryophyta</taxon>
        <taxon>Tracheophyta</taxon>
        <taxon>Spermatophyta</taxon>
        <taxon>Magnoliopsida</taxon>
        <taxon>Liliopsida</taxon>
        <taxon>Zingiberales</taxon>
        <taxon>Musaceae</taxon>
        <taxon>Musa</taxon>
    </lineage>
</organism>
<keyword evidence="3" id="KW-1185">Reference proteome</keyword>
<dbReference type="EMBL" id="CP097509">
    <property type="protein sequence ID" value="URE16566.1"/>
    <property type="molecule type" value="Genomic_DNA"/>
</dbReference>
<dbReference type="AlphaFoldDB" id="A0A9E7KGI9"/>
<dbReference type="Proteomes" id="UP001055439">
    <property type="component" value="Chromosome 7"/>
</dbReference>
<sequence>DPCGDTVPPAAQEEVPRRGIRQEERPAQERLLPPARSRGPLRPGAQEGGLRLTPVGQRWRLVDSRCCCCTLYDAY</sequence>
<accession>A0A9E7KGI9</accession>
<proteinExistence type="predicted"/>
<feature type="compositionally biased region" description="Basic and acidic residues" evidence="1">
    <location>
        <begin position="14"/>
        <end position="28"/>
    </location>
</feature>
<reference evidence="2" key="1">
    <citation type="submission" date="2022-05" db="EMBL/GenBank/DDBJ databases">
        <title>The Musa troglodytarum L. genome provides insights into the mechanism of non-climacteric behaviour and enrichment of carotenoids.</title>
        <authorList>
            <person name="Wang J."/>
        </authorList>
    </citation>
    <scope>NUCLEOTIDE SEQUENCE</scope>
    <source>
        <tissue evidence="2">Leaf</tissue>
    </source>
</reference>
<evidence type="ECO:0000313" key="3">
    <source>
        <dbReference type="Proteomes" id="UP001055439"/>
    </source>
</evidence>
<gene>
    <name evidence="2" type="ORF">MUK42_11273</name>
</gene>